<reference evidence="2 3" key="1">
    <citation type="submission" date="2014-10" db="EMBL/GenBank/DDBJ databases">
        <title>Draft genome of the hookworm Ancylostoma caninum.</title>
        <authorList>
            <person name="Mitreva M."/>
        </authorList>
    </citation>
    <scope>NUCLEOTIDE SEQUENCE [LARGE SCALE GENOMIC DNA]</scope>
    <source>
        <strain evidence="2 3">Baltimore</strain>
    </source>
</reference>
<proteinExistence type="predicted"/>
<dbReference type="Proteomes" id="UP000252519">
    <property type="component" value="Unassembled WGS sequence"/>
</dbReference>
<feature type="compositionally biased region" description="Acidic residues" evidence="1">
    <location>
        <begin position="59"/>
        <end position="70"/>
    </location>
</feature>
<dbReference type="AlphaFoldDB" id="A0A368GFD9"/>
<protein>
    <submittedName>
        <fullName evidence="2">Uncharacterized protein</fullName>
    </submittedName>
</protein>
<organism evidence="2 3">
    <name type="scientific">Ancylostoma caninum</name>
    <name type="common">Dog hookworm</name>
    <dbReference type="NCBI Taxonomy" id="29170"/>
    <lineage>
        <taxon>Eukaryota</taxon>
        <taxon>Metazoa</taxon>
        <taxon>Ecdysozoa</taxon>
        <taxon>Nematoda</taxon>
        <taxon>Chromadorea</taxon>
        <taxon>Rhabditida</taxon>
        <taxon>Rhabditina</taxon>
        <taxon>Rhabditomorpha</taxon>
        <taxon>Strongyloidea</taxon>
        <taxon>Ancylostomatidae</taxon>
        <taxon>Ancylostomatinae</taxon>
        <taxon>Ancylostoma</taxon>
    </lineage>
</organism>
<evidence type="ECO:0000256" key="1">
    <source>
        <dbReference type="SAM" id="MobiDB-lite"/>
    </source>
</evidence>
<dbReference type="EMBL" id="JOJR01000233">
    <property type="protein sequence ID" value="RCN41537.1"/>
    <property type="molecule type" value="Genomic_DNA"/>
</dbReference>
<comment type="caution">
    <text evidence="2">The sequence shown here is derived from an EMBL/GenBank/DDBJ whole genome shotgun (WGS) entry which is preliminary data.</text>
</comment>
<evidence type="ECO:0000313" key="2">
    <source>
        <dbReference type="EMBL" id="RCN41537.1"/>
    </source>
</evidence>
<keyword evidence="3" id="KW-1185">Reference proteome</keyword>
<gene>
    <name evidence="2" type="ORF">ANCCAN_12525</name>
</gene>
<name>A0A368GFD9_ANCCA</name>
<evidence type="ECO:0000313" key="3">
    <source>
        <dbReference type="Proteomes" id="UP000252519"/>
    </source>
</evidence>
<sequence>MKVVDKVCYTPPKRKRGRPRKDDLLAACERGTRIKRRQSLPRSAKNNMALVVMEANSASDDDLSLGDYDSELGQSEPSQLDHEQDTYIEVALTDEDHVQDAMQSVHSGTSLPDGGPAEAKARKTEEIGRSPAAFAGTKAEKTIVMN</sequence>
<feature type="region of interest" description="Disordered" evidence="1">
    <location>
        <begin position="59"/>
        <end position="81"/>
    </location>
</feature>
<accession>A0A368GFD9</accession>
<feature type="region of interest" description="Disordered" evidence="1">
    <location>
        <begin position="102"/>
        <end position="146"/>
    </location>
</feature>
<feature type="region of interest" description="Disordered" evidence="1">
    <location>
        <begin position="1"/>
        <end position="21"/>
    </location>
</feature>
<feature type="compositionally biased region" description="Basic and acidic residues" evidence="1">
    <location>
        <begin position="119"/>
        <end position="128"/>
    </location>
</feature>